<comment type="caution">
    <text evidence="3">The sequence shown here is derived from an EMBL/GenBank/DDBJ whole genome shotgun (WGS) entry which is preliminary data.</text>
</comment>
<dbReference type="AlphaFoldDB" id="A0A2H0KNH9"/>
<evidence type="ECO:0000256" key="1">
    <source>
        <dbReference type="ARBA" id="ARBA00006068"/>
    </source>
</evidence>
<proteinExistence type="inferred from homology"/>
<evidence type="ECO:0000259" key="2">
    <source>
        <dbReference type="Pfam" id="PF03816"/>
    </source>
</evidence>
<dbReference type="Proteomes" id="UP000229570">
    <property type="component" value="Unassembled WGS sequence"/>
</dbReference>
<name>A0A2H0KNH9_9BACT</name>
<protein>
    <recommendedName>
        <fullName evidence="2">Cell envelope-related transcriptional attenuator domain-containing protein</fullName>
    </recommendedName>
</protein>
<comment type="similarity">
    <text evidence="1">Belongs to the LytR/CpsA/Psr (LCP) family.</text>
</comment>
<reference evidence="3 4" key="1">
    <citation type="submission" date="2017-09" db="EMBL/GenBank/DDBJ databases">
        <title>Depth-based differentiation of microbial function through sediment-hosted aquifers and enrichment of novel symbionts in the deep terrestrial subsurface.</title>
        <authorList>
            <person name="Probst A.J."/>
            <person name="Ladd B."/>
            <person name="Jarett J.K."/>
            <person name="Geller-Mcgrath D.E."/>
            <person name="Sieber C.M."/>
            <person name="Emerson J.B."/>
            <person name="Anantharaman K."/>
            <person name="Thomas B.C."/>
            <person name="Malmstrom R."/>
            <person name="Stieglmeier M."/>
            <person name="Klingl A."/>
            <person name="Woyke T."/>
            <person name="Ryan C.M."/>
            <person name="Banfield J.F."/>
        </authorList>
    </citation>
    <scope>NUCLEOTIDE SEQUENCE [LARGE SCALE GENOMIC DNA]</scope>
    <source>
        <strain evidence="3">CG11_big_fil_rev_8_21_14_0_20_35_14</strain>
    </source>
</reference>
<dbReference type="EMBL" id="PCVL01000012">
    <property type="protein sequence ID" value="PIQ72810.1"/>
    <property type="molecule type" value="Genomic_DNA"/>
</dbReference>
<evidence type="ECO:0000313" key="4">
    <source>
        <dbReference type="Proteomes" id="UP000229570"/>
    </source>
</evidence>
<gene>
    <name evidence="3" type="ORF">COV86_01280</name>
</gene>
<accession>A0A2H0KNH9</accession>
<feature type="domain" description="Cell envelope-related transcriptional attenuator" evidence="2">
    <location>
        <begin position="70"/>
        <end position="240"/>
    </location>
</feature>
<dbReference type="Pfam" id="PF03816">
    <property type="entry name" value="LytR_cpsA_psr"/>
    <property type="match status" value="1"/>
</dbReference>
<dbReference type="InterPro" id="IPR004474">
    <property type="entry name" value="LytR_CpsA_psr"/>
</dbReference>
<dbReference type="PANTHER" id="PTHR33392:SF6">
    <property type="entry name" value="POLYISOPRENYL-TEICHOIC ACID--PEPTIDOGLYCAN TEICHOIC ACID TRANSFERASE TAGU"/>
    <property type="match status" value="1"/>
</dbReference>
<dbReference type="PANTHER" id="PTHR33392">
    <property type="entry name" value="POLYISOPRENYL-TEICHOIC ACID--PEPTIDOGLYCAN TEICHOIC ACID TRANSFERASE TAGU"/>
    <property type="match status" value="1"/>
</dbReference>
<dbReference type="NCBIfam" id="TIGR00350">
    <property type="entry name" value="lytR_cpsA_psr"/>
    <property type="match status" value="1"/>
</dbReference>
<evidence type="ECO:0000313" key="3">
    <source>
        <dbReference type="EMBL" id="PIQ72810.1"/>
    </source>
</evidence>
<sequence length="347" mass="39059">MKLKIIIACALVLLIFILIIRPYLVFINKTLKISIIKALFSKDSLKIYDDQVNILLLGIAGGNHDGPNLSDSIVVANYNFKINKLITISIPRDIWSETLNDKINSAYAYGEAKKPGGGGFILSKAEIEAIVGLPIQYSAVIDFNQFKELVDFVGGVDVEVDNSFIDKKFPIVGRENDDCGDDKTYACRYETISFSKGKAHMSGETALKFVRSRNAEGKEGTDFARENRQQKIIEAAKNKLLGLVKKLNLKTYQQLYGIIDKLVKRDITNQQAAIIAKNVVFKGNFKQDKITLNEDFFTNPSLSSNDYNGLWVLIPNQNDYSLIRQYISCYLKSQQNCERLKDKGKQD</sequence>
<dbReference type="InterPro" id="IPR050922">
    <property type="entry name" value="LytR/CpsA/Psr_CW_biosynth"/>
</dbReference>
<dbReference type="Gene3D" id="3.40.630.190">
    <property type="entry name" value="LCP protein"/>
    <property type="match status" value="1"/>
</dbReference>
<organism evidence="3 4">
    <name type="scientific">Candidatus Roizmanbacteria bacterium CG11_big_fil_rev_8_21_14_0_20_35_14</name>
    <dbReference type="NCBI Taxonomy" id="1974855"/>
    <lineage>
        <taxon>Bacteria</taxon>
        <taxon>Candidatus Roizmaniibacteriota</taxon>
    </lineage>
</organism>